<dbReference type="EMBL" id="KZ613921">
    <property type="protein sequence ID" value="PMD49292.1"/>
    <property type="molecule type" value="Genomic_DNA"/>
</dbReference>
<organism evidence="2 3">
    <name type="scientific">Hyaloscypha bicolor E</name>
    <dbReference type="NCBI Taxonomy" id="1095630"/>
    <lineage>
        <taxon>Eukaryota</taxon>
        <taxon>Fungi</taxon>
        <taxon>Dikarya</taxon>
        <taxon>Ascomycota</taxon>
        <taxon>Pezizomycotina</taxon>
        <taxon>Leotiomycetes</taxon>
        <taxon>Helotiales</taxon>
        <taxon>Hyaloscyphaceae</taxon>
        <taxon>Hyaloscypha</taxon>
        <taxon>Hyaloscypha bicolor</taxon>
    </lineage>
</organism>
<reference evidence="2 3" key="1">
    <citation type="submission" date="2016-04" db="EMBL/GenBank/DDBJ databases">
        <title>A degradative enzymes factory behind the ericoid mycorrhizal symbiosis.</title>
        <authorList>
            <consortium name="DOE Joint Genome Institute"/>
            <person name="Martino E."/>
            <person name="Morin E."/>
            <person name="Grelet G."/>
            <person name="Kuo A."/>
            <person name="Kohler A."/>
            <person name="Daghino S."/>
            <person name="Barry K."/>
            <person name="Choi C."/>
            <person name="Cichocki N."/>
            <person name="Clum A."/>
            <person name="Copeland A."/>
            <person name="Hainaut M."/>
            <person name="Haridas S."/>
            <person name="Labutti K."/>
            <person name="Lindquist E."/>
            <person name="Lipzen A."/>
            <person name="Khouja H.-R."/>
            <person name="Murat C."/>
            <person name="Ohm R."/>
            <person name="Olson A."/>
            <person name="Spatafora J."/>
            <person name="Veneault-Fourrey C."/>
            <person name="Henrissat B."/>
            <person name="Grigoriev I."/>
            <person name="Martin F."/>
            <person name="Perotto S."/>
        </authorList>
    </citation>
    <scope>NUCLEOTIDE SEQUENCE [LARGE SCALE GENOMIC DNA]</scope>
    <source>
        <strain evidence="2 3">E</strain>
    </source>
</reference>
<dbReference type="Proteomes" id="UP000235371">
    <property type="component" value="Unassembled WGS sequence"/>
</dbReference>
<accession>A0A2J6SEV3</accession>
<gene>
    <name evidence="2" type="ORF">K444DRAFT_297064</name>
</gene>
<proteinExistence type="predicted"/>
<name>A0A2J6SEV3_9HELO</name>
<protein>
    <submittedName>
        <fullName evidence="2">Uncharacterized protein</fullName>
    </submittedName>
</protein>
<dbReference type="OrthoDB" id="10576074at2759"/>
<sequence>MGAPIRVPPTRPSTPTFEHQLPPTRPSTPTFGRIERIAEAPSRADPNLPLVETSSPIQAPPSPMEASQPDRVNSNDPGDDTTEGNEQNGHQTTSVSPQIAHMIYIYMFPSCRKRVVCRSPAHFPLSRFRVVYRSAPFPSSQFTFSALLLAHKDFTIFHLKPCPHIS</sequence>
<dbReference type="GeneID" id="36579775"/>
<feature type="compositionally biased region" description="Pro residues" evidence="1">
    <location>
        <begin position="1"/>
        <end position="12"/>
    </location>
</feature>
<evidence type="ECO:0000313" key="2">
    <source>
        <dbReference type="EMBL" id="PMD49292.1"/>
    </source>
</evidence>
<dbReference type="AlphaFoldDB" id="A0A2J6SEV3"/>
<feature type="compositionally biased region" description="Polar residues" evidence="1">
    <location>
        <begin position="84"/>
        <end position="95"/>
    </location>
</feature>
<evidence type="ECO:0000256" key="1">
    <source>
        <dbReference type="SAM" id="MobiDB-lite"/>
    </source>
</evidence>
<dbReference type="RefSeq" id="XP_024726196.1">
    <property type="nucleotide sequence ID" value="XM_024871693.1"/>
</dbReference>
<dbReference type="InParanoid" id="A0A2J6SEV3"/>
<evidence type="ECO:0000313" key="3">
    <source>
        <dbReference type="Proteomes" id="UP000235371"/>
    </source>
</evidence>
<keyword evidence="3" id="KW-1185">Reference proteome</keyword>
<feature type="region of interest" description="Disordered" evidence="1">
    <location>
        <begin position="1"/>
        <end position="95"/>
    </location>
</feature>